<keyword evidence="1" id="KW-0812">Transmembrane</keyword>
<feature type="transmembrane region" description="Helical" evidence="1">
    <location>
        <begin position="46"/>
        <end position="65"/>
    </location>
</feature>
<organism evidence="2 3">
    <name type="scientific">Phenylobacterium zucineum (strain HLK1)</name>
    <dbReference type="NCBI Taxonomy" id="450851"/>
    <lineage>
        <taxon>Bacteria</taxon>
        <taxon>Pseudomonadati</taxon>
        <taxon>Pseudomonadota</taxon>
        <taxon>Alphaproteobacteria</taxon>
        <taxon>Caulobacterales</taxon>
        <taxon>Caulobacteraceae</taxon>
        <taxon>Phenylobacterium</taxon>
    </lineage>
</organism>
<dbReference type="EMBL" id="CP000747">
    <property type="protein sequence ID" value="ACG78558.1"/>
    <property type="molecule type" value="Genomic_DNA"/>
</dbReference>
<dbReference type="HOGENOM" id="CLU_121334_1_0_5"/>
<evidence type="ECO:0000313" key="2">
    <source>
        <dbReference type="EMBL" id="ACG78558.1"/>
    </source>
</evidence>
<dbReference type="PANTHER" id="PTHR34703:SF1">
    <property type="entry name" value="ANTIPORTER SUBUNIT MNHG2-RELATED"/>
    <property type="match status" value="1"/>
</dbReference>
<dbReference type="Proteomes" id="UP000001868">
    <property type="component" value="Chromosome"/>
</dbReference>
<proteinExistence type="predicted"/>
<keyword evidence="1" id="KW-0472">Membrane</keyword>
<dbReference type="OrthoDB" id="4427992at2"/>
<feature type="transmembrane region" description="Helical" evidence="1">
    <location>
        <begin position="12"/>
        <end position="34"/>
    </location>
</feature>
<sequence length="119" mass="12497">MNGAASIPLPVAALIGVCLVAGAFLALMGAIGLVRLQSFYERVHAPTLGSSLGMMLILTSSVLYFSTIRGELVLHEILIAVFLTLTTPISLMLIVRAALARDRREGAPGVPPLEPEDAS</sequence>
<reference evidence="2 3" key="1">
    <citation type="journal article" date="2008" name="BMC Genomics">
        <title>Complete genome of Phenylobacterium zucineum - a novel facultative intracellular bacterium isolated from human erythroleukemia cell line K562.</title>
        <authorList>
            <person name="Luo Y."/>
            <person name="Xu X."/>
            <person name="Ding Z."/>
            <person name="Liu Z."/>
            <person name="Zhang B."/>
            <person name="Yan Z."/>
            <person name="Sun J."/>
            <person name="Hu S."/>
            <person name="Hu X."/>
        </authorList>
    </citation>
    <scope>NUCLEOTIDE SEQUENCE [LARGE SCALE GENOMIC DNA]</scope>
    <source>
        <strain evidence="2 3">HLK1</strain>
    </source>
</reference>
<keyword evidence="1" id="KW-1133">Transmembrane helix</keyword>
<dbReference type="KEGG" id="pzu:PHZ_c2147"/>
<dbReference type="NCBIfam" id="TIGR01300">
    <property type="entry name" value="CPA3_mnhG_phaG"/>
    <property type="match status" value="1"/>
</dbReference>
<protein>
    <submittedName>
        <fullName evidence="2">Na+/H+ antiporter subunit</fullName>
    </submittedName>
</protein>
<dbReference type="GO" id="GO:0015385">
    <property type="term" value="F:sodium:proton antiporter activity"/>
    <property type="evidence" value="ECO:0007669"/>
    <property type="project" value="TreeGrafter"/>
</dbReference>
<name>B4REN2_PHEZH</name>
<evidence type="ECO:0000256" key="1">
    <source>
        <dbReference type="SAM" id="Phobius"/>
    </source>
</evidence>
<accession>B4REN2</accession>
<dbReference type="AlphaFoldDB" id="B4REN2"/>
<dbReference type="RefSeq" id="WP_012522700.1">
    <property type="nucleotide sequence ID" value="NC_011144.1"/>
</dbReference>
<dbReference type="eggNOG" id="COG1320">
    <property type="taxonomic scope" value="Bacteria"/>
</dbReference>
<gene>
    <name evidence="2" type="ordered locus">PHZ_c2147</name>
</gene>
<dbReference type="STRING" id="450851.PHZ_c2147"/>
<feature type="transmembrane region" description="Helical" evidence="1">
    <location>
        <begin position="77"/>
        <end position="95"/>
    </location>
</feature>
<evidence type="ECO:0000313" key="3">
    <source>
        <dbReference type="Proteomes" id="UP000001868"/>
    </source>
</evidence>
<dbReference type="PANTHER" id="PTHR34703">
    <property type="entry name" value="ANTIPORTER SUBUNIT MNHG2-RELATED"/>
    <property type="match status" value="1"/>
</dbReference>
<dbReference type="InterPro" id="IPR005133">
    <property type="entry name" value="PhaG_MnhG_YufB"/>
</dbReference>
<dbReference type="Pfam" id="PF03334">
    <property type="entry name" value="PhaG_MnhG_YufB"/>
    <property type="match status" value="1"/>
</dbReference>
<keyword evidence="3" id="KW-1185">Reference proteome</keyword>